<reference evidence="1 2" key="1">
    <citation type="journal article" date="2023" name="Genes (Basel)">
        <title>Chromosome-Level Genome Assembly and Circadian Gene Repertoire of the Patagonia Blennie Eleginops maclovinus-The Closest Ancestral Proxy of Antarctic Cryonotothenioids.</title>
        <authorList>
            <person name="Cheng C.C."/>
            <person name="Rivera-Colon A.G."/>
            <person name="Minhas B.F."/>
            <person name="Wilson L."/>
            <person name="Rayamajhi N."/>
            <person name="Vargas-Chacoff L."/>
            <person name="Catchen J.M."/>
        </authorList>
    </citation>
    <scope>NUCLEOTIDE SEQUENCE [LARGE SCALE GENOMIC DNA]</scope>
    <source>
        <strain evidence="1">JMC-PN-2008</strain>
    </source>
</reference>
<evidence type="ECO:0000313" key="1">
    <source>
        <dbReference type="EMBL" id="KAK5849899.1"/>
    </source>
</evidence>
<accession>A0AAN8ABI3</accession>
<comment type="caution">
    <text evidence="1">The sequence shown here is derived from an EMBL/GenBank/DDBJ whole genome shotgun (WGS) entry which is preliminary data.</text>
</comment>
<dbReference type="Proteomes" id="UP001346869">
    <property type="component" value="Unassembled WGS sequence"/>
</dbReference>
<proteinExistence type="predicted"/>
<protein>
    <submittedName>
        <fullName evidence="1">Uncharacterized protein</fullName>
    </submittedName>
</protein>
<evidence type="ECO:0000313" key="2">
    <source>
        <dbReference type="Proteomes" id="UP001346869"/>
    </source>
</evidence>
<gene>
    <name evidence="1" type="ORF">PBY51_014196</name>
</gene>
<dbReference type="AlphaFoldDB" id="A0AAN8ABI3"/>
<name>A0AAN8ABI3_ELEMC</name>
<organism evidence="1 2">
    <name type="scientific">Eleginops maclovinus</name>
    <name type="common">Patagonian blennie</name>
    <name type="synonym">Eleginus maclovinus</name>
    <dbReference type="NCBI Taxonomy" id="56733"/>
    <lineage>
        <taxon>Eukaryota</taxon>
        <taxon>Metazoa</taxon>
        <taxon>Chordata</taxon>
        <taxon>Craniata</taxon>
        <taxon>Vertebrata</taxon>
        <taxon>Euteleostomi</taxon>
        <taxon>Actinopterygii</taxon>
        <taxon>Neopterygii</taxon>
        <taxon>Teleostei</taxon>
        <taxon>Neoteleostei</taxon>
        <taxon>Acanthomorphata</taxon>
        <taxon>Eupercaria</taxon>
        <taxon>Perciformes</taxon>
        <taxon>Notothenioidei</taxon>
        <taxon>Eleginopidae</taxon>
        <taxon>Eleginops</taxon>
    </lineage>
</organism>
<keyword evidence="2" id="KW-1185">Reference proteome</keyword>
<reference evidence="1 2" key="2">
    <citation type="journal article" date="2023" name="Mol. Biol. Evol.">
        <title>Genomics of Secondarily Temperate Adaptation in the Only Non-Antarctic Icefish.</title>
        <authorList>
            <person name="Rivera-Colon A.G."/>
            <person name="Rayamajhi N."/>
            <person name="Minhas B.F."/>
            <person name="Madrigal G."/>
            <person name="Bilyk K.T."/>
            <person name="Yoon V."/>
            <person name="Hune M."/>
            <person name="Gregory S."/>
            <person name="Cheng C.H.C."/>
            <person name="Catchen J.M."/>
        </authorList>
    </citation>
    <scope>NUCLEOTIDE SEQUENCE [LARGE SCALE GENOMIC DNA]</scope>
    <source>
        <strain evidence="1">JMC-PN-2008</strain>
    </source>
</reference>
<sequence>MSRWPQCLYTKTQLTPAAKESSGSTPHRLRYPTSLGNERVRLHAYSLSQVRMSVAQGCEERPGSPPQFTTSRWAAEMSNRTDGPEQITNNTQRYKTAETHCWRWLILQTEI</sequence>
<dbReference type="EMBL" id="JAUZQC010000023">
    <property type="protein sequence ID" value="KAK5849899.1"/>
    <property type="molecule type" value="Genomic_DNA"/>
</dbReference>